<evidence type="ECO:0000313" key="2">
    <source>
        <dbReference type="EMBL" id="ORZ30969.1"/>
    </source>
</evidence>
<comment type="caution">
    <text evidence="2">The sequence shown here is derived from an EMBL/GenBank/DDBJ whole genome shotgun (WGS) entry which is preliminary data.</text>
</comment>
<sequence length="329" mass="36537">MAIRILPGITTTNQVPTDPTVVGATQVHDLYISNAIKRRGYGSSAADTQTAAMLHAVLALWSICPLRFPNASGAVPAAIEDHYRVAAAHPPNSSSFTPDSLRAMFQREHLQLVHHPKQLQLKLKHMSVSLVHKLGIALPHSFTFMHMLSGPTKSLIRVTLSTAHVTVHGDTPSVIPAWIAAPHHLVYLAIRGNEPSTWRSICASARSTSQPPGSMPVDAAKEKYAALRDRRESDTEKWEHDLFGKSVPGQRAKEKKKANRKPKVSKGGKEFDEAEPGHDRRSVERIDWSERRSRSRSRDWADQRHDHRSSTQIELKLQSAPTQESSLQS</sequence>
<feature type="compositionally biased region" description="Basic and acidic residues" evidence="1">
    <location>
        <begin position="267"/>
        <end position="309"/>
    </location>
</feature>
<protein>
    <submittedName>
        <fullName evidence="2">Uncharacterized protein</fullName>
    </submittedName>
</protein>
<dbReference type="AlphaFoldDB" id="A0A1Y2H8T4"/>
<feature type="compositionally biased region" description="Basic residues" evidence="1">
    <location>
        <begin position="253"/>
        <end position="266"/>
    </location>
</feature>
<evidence type="ECO:0000313" key="3">
    <source>
        <dbReference type="Proteomes" id="UP000193411"/>
    </source>
</evidence>
<gene>
    <name evidence="2" type="ORF">BCR44DRAFT_1464282</name>
</gene>
<proteinExistence type="predicted"/>
<dbReference type="EMBL" id="MCFL01000071">
    <property type="protein sequence ID" value="ORZ30969.1"/>
    <property type="molecule type" value="Genomic_DNA"/>
</dbReference>
<reference evidence="2 3" key="1">
    <citation type="submission" date="2016-07" db="EMBL/GenBank/DDBJ databases">
        <title>Pervasive Adenine N6-methylation of Active Genes in Fungi.</title>
        <authorList>
            <consortium name="DOE Joint Genome Institute"/>
            <person name="Mondo S.J."/>
            <person name="Dannebaum R.O."/>
            <person name="Kuo R.C."/>
            <person name="Labutti K."/>
            <person name="Haridas S."/>
            <person name="Kuo A."/>
            <person name="Salamov A."/>
            <person name="Ahrendt S.R."/>
            <person name="Lipzen A."/>
            <person name="Sullivan W."/>
            <person name="Andreopoulos W.B."/>
            <person name="Clum A."/>
            <person name="Lindquist E."/>
            <person name="Daum C."/>
            <person name="Ramamoorthy G.K."/>
            <person name="Gryganskyi A."/>
            <person name="Culley D."/>
            <person name="Magnuson J.K."/>
            <person name="James T.Y."/>
            <person name="O'Malley M.A."/>
            <person name="Stajich J.E."/>
            <person name="Spatafora J.W."/>
            <person name="Visel A."/>
            <person name="Grigoriev I.V."/>
        </authorList>
    </citation>
    <scope>NUCLEOTIDE SEQUENCE [LARGE SCALE GENOMIC DNA]</scope>
    <source>
        <strain evidence="2 3">PL171</strain>
    </source>
</reference>
<organism evidence="2 3">
    <name type="scientific">Catenaria anguillulae PL171</name>
    <dbReference type="NCBI Taxonomy" id="765915"/>
    <lineage>
        <taxon>Eukaryota</taxon>
        <taxon>Fungi</taxon>
        <taxon>Fungi incertae sedis</taxon>
        <taxon>Blastocladiomycota</taxon>
        <taxon>Blastocladiomycetes</taxon>
        <taxon>Blastocladiales</taxon>
        <taxon>Catenariaceae</taxon>
        <taxon>Catenaria</taxon>
    </lineage>
</organism>
<keyword evidence="3" id="KW-1185">Reference proteome</keyword>
<evidence type="ECO:0000256" key="1">
    <source>
        <dbReference type="SAM" id="MobiDB-lite"/>
    </source>
</evidence>
<feature type="region of interest" description="Disordered" evidence="1">
    <location>
        <begin position="243"/>
        <end position="329"/>
    </location>
</feature>
<feature type="compositionally biased region" description="Polar residues" evidence="1">
    <location>
        <begin position="319"/>
        <end position="329"/>
    </location>
</feature>
<dbReference type="Proteomes" id="UP000193411">
    <property type="component" value="Unassembled WGS sequence"/>
</dbReference>
<name>A0A1Y2H8T4_9FUNG</name>
<accession>A0A1Y2H8T4</accession>